<keyword evidence="3" id="KW-1185">Reference proteome</keyword>
<dbReference type="InterPro" id="IPR002912">
    <property type="entry name" value="ACT_dom"/>
</dbReference>
<reference evidence="2 3" key="2">
    <citation type="journal article" date="2016" name="ISME J.">
        <title>Characterization of the first cultured representative of Verrucomicrobia subdivision 5 indicates the proposal of a novel phylum.</title>
        <authorList>
            <person name="Spring S."/>
            <person name="Bunk B."/>
            <person name="Sproer C."/>
            <person name="Schumann P."/>
            <person name="Rohde M."/>
            <person name="Tindall B.J."/>
            <person name="Klenk H.P."/>
        </authorList>
    </citation>
    <scope>NUCLEOTIDE SEQUENCE [LARGE SCALE GENOMIC DNA]</scope>
    <source>
        <strain evidence="2 3">L21-Fru-AB</strain>
    </source>
</reference>
<dbReference type="Pfam" id="PF13740">
    <property type="entry name" value="ACT_6"/>
    <property type="match status" value="2"/>
</dbReference>
<dbReference type="InterPro" id="IPR045865">
    <property type="entry name" value="ACT-like_dom_sf"/>
</dbReference>
<evidence type="ECO:0000313" key="2">
    <source>
        <dbReference type="EMBL" id="AKJ65182.1"/>
    </source>
</evidence>
<sequence>MDDRRHFVISILSRDRVGIVADVTGVIRDLGGDLADLSQTVLCGYFTMILAARFPAGVEAAQVRERLEARGAETGEAFDVGIRVLEEELPADAAARDSGGEYVLTAVGPNRSGLVACVSSFCREHGINILDLATTLAGENYTMILLLDLSPVDDPAALRTRLEALGEEAGLSVVLQHRDIFKATHEIREYWR</sequence>
<evidence type="ECO:0000259" key="1">
    <source>
        <dbReference type="PROSITE" id="PS51671"/>
    </source>
</evidence>
<name>A0A0G3EIB7_9BACT</name>
<evidence type="ECO:0000313" key="3">
    <source>
        <dbReference type="Proteomes" id="UP000035268"/>
    </source>
</evidence>
<reference evidence="3" key="1">
    <citation type="submission" date="2015-02" db="EMBL/GenBank/DDBJ databases">
        <title>Description and complete genome sequence of the first cultured representative of the subdivision 5 of the Verrucomicrobia phylum.</title>
        <authorList>
            <person name="Spring S."/>
            <person name="Bunk B."/>
            <person name="Sproer C."/>
            <person name="Klenk H.-P."/>
        </authorList>
    </citation>
    <scope>NUCLEOTIDE SEQUENCE [LARGE SCALE GENOMIC DNA]</scope>
    <source>
        <strain evidence="3">L21-Fru-AB</strain>
    </source>
</reference>
<organism evidence="2 3">
    <name type="scientific">Kiritimatiella glycovorans</name>
    <dbReference type="NCBI Taxonomy" id="1307763"/>
    <lineage>
        <taxon>Bacteria</taxon>
        <taxon>Pseudomonadati</taxon>
        <taxon>Kiritimatiellota</taxon>
        <taxon>Kiritimatiellia</taxon>
        <taxon>Kiritimatiellales</taxon>
        <taxon>Kiritimatiellaceae</taxon>
        <taxon>Kiritimatiella</taxon>
    </lineage>
</organism>
<dbReference type="EMBL" id="CP010904">
    <property type="protein sequence ID" value="AKJ65182.1"/>
    <property type="molecule type" value="Genomic_DNA"/>
</dbReference>
<feature type="domain" description="ACT" evidence="1">
    <location>
        <begin position="103"/>
        <end position="176"/>
    </location>
</feature>
<protein>
    <submittedName>
        <fullName evidence="2">Glycine cleavage system transcriptional repressor</fullName>
    </submittedName>
</protein>
<dbReference type="InterPro" id="IPR050990">
    <property type="entry name" value="UPF0237/GcvR_regulator"/>
</dbReference>
<proteinExistence type="predicted"/>
<dbReference type="OrthoDB" id="5814713at2"/>
<dbReference type="STRING" id="1307763.L21SP4_01947"/>
<dbReference type="Gene3D" id="3.30.70.260">
    <property type="match status" value="2"/>
</dbReference>
<dbReference type="PROSITE" id="PS51671">
    <property type="entry name" value="ACT"/>
    <property type="match status" value="2"/>
</dbReference>
<dbReference type="Proteomes" id="UP000035268">
    <property type="component" value="Chromosome"/>
</dbReference>
<accession>A0A0G3EIB7</accession>
<dbReference type="SUPFAM" id="SSF55021">
    <property type="entry name" value="ACT-like"/>
    <property type="match status" value="2"/>
</dbReference>
<feature type="domain" description="ACT" evidence="1">
    <location>
        <begin position="8"/>
        <end position="87"/>
    </location>
</feature>
<dbReference type="RefSeq" id="WP_052882445.1">
    <property type="nucleotide sequence ID" value="NZ_CP010904.1"/>
</dbReference>
<dbReference type="AlphaFoldDB" id="A0A0G3EIB7"/>
<gene>
    <name evidence="2" type="ORF">L21SP4_01947</name>
</gene>
<dbReference type="KEGG" id="vbl:L21SP4_01947"/>
<dbReference type="PANTHER" id="PTHR34875">
    <property type="entry name" value="UPF0237 PROTEIN MJ1558"/>
    <property type="match status" value="1"/>
</dbReference>
<dbReference type="PANTHER" id="PTHR34875:SF6">
    <property type="entry name" value="UPF0237 PROTEIN MJ1558"/>
    <property type="match status" value="1"/>
</dbReference>